<dbReference type="PROSITE" id="PS51257">
    <property type="entry name" value="PROKAR_LIPOPROTEIN"/>
    <property type="match status" value="1"/>
</dbReference>
<reference evidence="3" key="1">
    <citation type="submission" date="2024-07" db="EMBL/GenBank/DDBJ databases">
        <title>Complete genome sequence of Verrucomicrobiaceae bacterium NT6N.</title>
        <authorList>
            <person name="Huang C."/>
            <person name="Takami H."/>
            <person name="Hamasaki K."/>
        </authorList>
    </citation>
    <scope>NUCLEOTIDE SEQUENCE</scope>
    <source>
        <strain evidence="3">NT6N</strain>
    </source>
</reference>
<feature type="signal peptide" evidence="1">
    <location>
        <begin position="1"/>
        <end position="25"/>
    </location>
</feature>
<dbReference type="SUPFAM" id="SSF55797">
    <property type="entry name" value="PR-1-like"/>
    <property type="match status" value="1"/>
</dbReference>
<evidence type="ECO:0000256" key="1">
    <source>
        <dbReference type="SAM" id="SignalP"/>
    </source>
</evidence>
<dbReference type="Gene3D" id="3.40.33.10">
    <property type="entry name" value="CAP"/>
    <property type="match status" value="1"/>
</dbReference>
<dbReference type="InterPro" id="IPR035940">
    <property type="entry name" value="CAP_sf"/>
</dbReference>
<evidence type="ECO:0000313" key="3">
    <source>
        <dbReference type="EMBL" id="BDS05224.1"/>
    </source>
</evidence>
<dbReference type="KEGG" id="osu:NT6N_02640"/>
<accession>A0AAT9FH42</accession>
<dbReference type="PANTHER" id="PTHR31157">
    <property type="entry name" value="SCP DOMAIN-CONTAINING PROTEIN"/>
    <property type="match status" value="1"/>
</dbReference>
<dbReference type="AlphaFoldDB" id="A0AAT9FH42"/>
<evidence type="ECO:0000259" key="2">
    <source>
        <dbReference type="Pfam" id="PF00188"/>
    </source>
</evidence>
<protein>
    <recommendedName>
        <fullName evidence="2">SCP domain-containing protein</fullName>
    </recommendedName>
</protein>
<gene>
    <name evidence="3" type="ORF">NT6N_02640</name>
</gene>
<dbReference type="CDD" id="cd05379">
    <property type="entry name" value="CAP_bacterial"/>
    <property type="match status" value="1"/>
</dbReference>
<name>A0AAT9FH42_9BACT</name>
<dbReference type="PANTHER" id="PTHR31157:SF1">
    <property type="entry name" value="SCP DOMAIN-CONTAINING PROTEIN"/>
    <property type="match status" value="1"/>
</dbReference>
<proteinExistence type="predicted"/>
<feature type="domain" description="SCP" evidence="2">
    <location>
        <begin position="47"/>
        <end position="160"/>
    </location>
</feature>
<feature type="chain" id="PRO_5043456738" description="SCP domain-containing protein" evidence="1">
    <location>
        <begin position="26"/>
        <end position="179"/>
    </location>
</feature>
<keyword evidence="1" id="KW-0732">Signal</keyword>
<dbReference type="Pfam" id="PF00188">
    <property type="entry name" value="CAP"/>
    <property type="match status" value="1"/>
</dbReference>
<dbReference type="InterPro" id="IPR014044">
    <property type="entry name" value="CAP_dom"/>
</dbReference>
<dbReference type="EMBL" id="AP026866">
    <property type="protein sequence ID" value="BDS05224.1"/>
    <property type="molecule type" value="Genomic_DNA"/>
</dbReference>
<sequence>MKAITRLLSCCSVALLVSSCASNLAETTKPASKPSSNERAVAERIFSMINADRAQSGMKPLRGNSGLNRLAQKQADFMSRGATNGQASTMGSNNRAQYASLRLNIENVTELANSTSSGNAASAIVQSWKGSPEHNRTLRQTWNTTGIGVSVGRDGKTYVTMLLGVSGTGVPRSVTPIGW</sequence>
<organism evidence="3">
    <name type="scientific">Oceaniferula spumae</name>
    <dbReference type="NCBI Taxonomy" id="2979115"/>
    <lineage>
        <taxon>Bacteria</taxon>
        <taxon>Pseudomonadati</taxon>
        <taxon>Verrucomicrobiota</taxon>
        <taxon>Verrucomicrobiia</taxon>
        <taxon>Verrucomicrobiales</taxon>
        <taxon>Verrucomicrobiaceae</taxon>
        <taxon>Oceaniferula</taxon>
    </lineage>
</organism>